<dbReference type="SMART" id="SM00882">
    <property type="entry name" value="CoA_trans"/>
    <property type="match status" value="1"/>
</dbReference>
<evidence type="ECO:0000313" key="1">
    <source>
        <dbReference type="EMBL" id="KAA9164446.1"/>
    </source>
</evidence>
<protein>
    <submittedName>
        <fullName evidence="1">3-oxoadipate--succinyl-CoA transferase subunit B</fullName>
    </submittedName>
</protein>
<dbReference type="EMBL" id="VMNW02000007">
    <property type="protein sequence ID" value="KAA9164446.1"/>
    <property type="molecule type" value="Genomic_DNA"/>
</dbReference>
<keyword evidence="1" id="KW-0808">Transferase</keyword>
<name>A0A5N0VDS1_9PSEU</name>
<dbReference type="OrthoDB" id="9813111at2"/>
<dbReference type="InterPro" id="IPR037171">
    <property type="entry name" value="NagB/RpiA_transferase-like"/>
</dbReference>
<accession>A0A5N0VDS1</accession>
<dbReference type="AlphaFoldDB" id="A0A5N0VDS1"/>
<proteinExistence type="predicted"/>
<organism evidence="1 2">
    <name type="scientific">Amycolatopsis acidicola</name>
    <dbReference type="NCBI Taxonomy" id="2596893"/>
    <lineage>
        <taxon>Bacteria</taxon>
        <taxon>Bacillati</taxon>
        <taxon>Actinomycetota</taxon>
        <taxon>Actinomycetes</taxon>
        <taxon>Pseudonocardiales</taxon>
        <taxon>Pseudonocardiaceae</taxon>
        <taxon>Amycolatopsis</taxon>
    </lineage>
</organism>
<reference evidence="1" key="1">
    <citation type="submission" date="2019-09" db="EMBL/GenBank/DDBJ databases">
        <authorList>
            <person name="Teo W.F.A."/>
            <person name="Duangmal K."/>
        </authorList>
    </citation>
    <scope>NUCLEOTIDE SEQUENCE [LARGE SCALE GENOMIC DNA]</scope>
    <source>
        <strain evidence="1">K81G1</strain>
    </source>
</reference>
<dbReference type="Proteomes" id="UP000319769">
    <property type="component" value="Unassembled WGS sequence"/>
</dbReference>
<comment type="caution">
    <text evidence="1">The sequence shown here is derived from an EMBL/GenBank/DDBJ whole genome shotgun (WGS) entry which is preliminary data.</text>
</comment>
<dbReference type="GO" id="GO:0008410">
    <property type="term" value="F:CoA-transferase activity"/>
    <property type="evidence" value="ECO:0007669"/>
    <property type="project" value="InterPro"/>
</dbReference>
<dbReference type="RefSeq" id="WP_144752985.1">
    <property type="nucleotide sequence ID" value="NZ_VMNW02000007.1"/>
</dbReference>
<dbReference type="Pfam" id="PF01144">
    <property type="entry name" value="CoA_trans"/>
    <property type="match status" value="1"/>
</dbReference>
<sequence length="258" mass="27329">MQDQATMPEFTAVVLSRQLRDDTVGILGTRSEVAAAGCALAQLTSAPGLSFLSGPSGVVNPKPGRLLPIADEALIDGAEALTELSDNIDLIDWSRRAFDFAVLGGIQVDRFGNLNTVAVGDWAKPKVRGPGAIGASVLAGHAGEFFIVMGEHSTRNFRPEVDFVSALGFGRTGTERDALGLPGGGPSLLISPLGTFDFGGHGHTMRVRTVHPWSSVEEITRNTGFELAHHEDIQTTPVPRPEELELLRAAVDSTGVLR</sequence>
<evidence type="ECO:0000313" key="2">
    <source>
        <dbReference type="Proteomes" id="UP000319769"/>
    </source>
</evidence>
<gene>
    <name evidence="1" type="ORF">FPZ12_007600</name>
</gene>
<dbReference type="InterPro" id="IPR004165">
    <property type="entry name" value="CoA_trans_fam_I"/>
</dbReference>
<keyword evidence="2" id="KW-1185">Reference proteome</keyword>
<dbReference type="SUPFAM" id="SSF100950">
    <property type="entry name" value="NagB/RpiA/CoA transferase-like"/>
    <property type="match status" value="1"/>
</dbReference>
<dbReference type="Gene3D" id="3.40.1080.10">
    <property type="entry name" value="Glutaconate Coenzyme A-transferase"/>
    <property type="match status" value="1"/>
</dbReference>